<feature type="non-terminal residue" evidence="2">
    <location>
        <position position="69"/>
    </location>
</feature>
<proteinExistence type="predicted"/>
<organism evidence="2 3">
    <name type="scientific">Citrullus colocynthis</name>
    <name type="common">colocynth</name>
    <dbReference type="NCBI Taxonomy" id="252529"/>
    <lineage>
        <taxon>Eukaryota</taxon>
        <taxon>Viridiplantae</taxon>
        <taxon>Streptophyta</taxon>
        <taxon>Embryophyta</taxon>
        <taxon>Tracheophyta</taxon>
        <taxon>Spermatophyta</taxon>
        <taxon>Magnoliopsida</taxon>
        <taxon>eudicotyledons</taxon>
        <taxon>Gunneridae</taxon>
        <taxon>Pentapetalae</taxon>
        <taxon>rosids</taxon>
        <taxon>fabids</taxon>
        <taxon>Cucurbitales</taxon>
        <taxon>Cucurbitaceae</taxon>
        <taxon>Benincaseae</taxon>
        <taxon>Citrullus</taxon>
    </lineage>
</organism>
<protein>
    <submittedName>
        <fullName evidence="2">Uncharacterized protein</fullName>
    </submittedName>
</protein>
<feature type="non-terminal residue" evidence="2">
    <location>
        <position position="1"/>
    </location>
</feature>
<evidence type="ECO:0000313" key="2">
    <source>
        <dbReference type="EMBL" id="CAK9317968.1"/>
    </source>
</evidence>
<sequence length="69" mass="7377">HRTTDVVGVTEPRSPLVSTEPRNPNLRGLRRLLRTTDLSCVFRPSGVGFGSGLRLQTGLSGVFGTDGIV</sequence>
<reference evidence="2 3" key="1">
    <citation type="submission" date="2024-03" db="EMBL/GenBank/DDBJ databases">
        <authorList>
            <person name="Gkanogiannis A."/>
            <person name="Becerra Lopez-Lavalle L."/>
        </authorList>
    </citation>
    <scope>NUCLEOTIDE SEQUENCE [LARGE SCALE GENOMIC DNA]</scope>
</reference>
<feature type="region of interest" description="Disordered" evidence="1">
    <location>
        <begin position="1"/>
        <end position="23"/>
    </location>
</feature>
<evidence type="ECO:0000313" key="3">
    <source>
        <dbReference type="Proteomes" id="UP001642487"/>
    </source>
</evidence>
<dbReference type="Proteomes" id="UP001642487">
    <property type="component" value="Chromosome 3"/>
</dbReference>
<evidence type="ECO:0000256" key="1">
    <source>
        <dbReference type="SAM" id="MobiDB-lite"/>
    </source>
</evidence>
<accession>A0ABP0YBW6</accession>
<dbReference type="EMBL" id="OZ021737">
    <property type="protein sequence ID" value="CAK9317968.1"/>
    <property type="molecule type" value="Genomic_DNA"/>
</dbReference>
<gene>
    <name evidence="2" type="ORF">CITCOLO1_LOCUS9921</name>
</gene>
<name>A0ABP0YBW6_9ROSI</name>
<keyword evidence="3" id="KW-1185">Reference proteome</keyword>